<comment type="subunit">
    <text evidence="4 13">Monomer.</text>
</comment>
<dbReference type="SUPFAM" id="SSF53748">
    <property type="entry name" value="Phosphoglycerate kinase"/>
    <property type="match status" value="1"/>
</dbReference>
<dbReference type="GO" id="GO:0005829">
    <property type="term" value="C:cytosol"/>
    <property type="evidence" value="ECO:0007669"/>
    <property type="project" value="TreeGrafter"/>
</dbReference>
<proteinExistence type="inferred from homology"/>
<evidence type="ECO:0000256" key="5">
    <source>
        <dbReference type="ARBA" id="ARBA00013061"/>
    </source>
</evidence>
<keyword evidence="12 13" id="KW-0324">Glycolysis</keyword>
<name>A0A099FEA8_9RHOB</name>
<evidence type="ECO:0000256" key="14">
    <source>
        <dbReference type="PIRSR" id="PIRSR000724-1"/>
    </source>
</evidence>
<reference evidence="17 18" key="2">
    <citation type="submission" date="2014-10" db="EMBL/GenBank/DDBJ databases">
        <title>Paracoccus sanguinis sp. nov., isolated from clinical specimens of New York State patients.</title>
        <authorList>
            <person name="Mingle L.A."/>
            <person name="Cole J.A."/>
            <person name="Lapierre P."/>
            <person name="Musser K.A."/>
        </authorList>
    </citation>
    <scope>NUCLEOTIDE SEQUENCE [LARGE SCALE GENOMIC DNA]</scope>
    <source>
        <strain evidence="17 18">HAMBI 3106</strain>
    </source>
</reference>
<evidence type="ECO:0000256" key="11">
    <source>
        <dbReference type="ARBA" id="ARBA00022840"/>
    </source>
</evidence>
<dbReference type="FunFam" id="3.40.50.1260:FF:000006">
    <property type="entry name" value="Phosphoglycerate kinase"/>
    <property type="match status" value="1"/>
</dbReference>
<keyword evidence="9 13" id="KW-0547">Nucleotide-binding</keyword>
<feature type="binding site" evidence="13">
    <location>
        <position position="119"/>
    </location>
    <ligand>
        <name>substrate</name>
    </ligand>
</feature>
<keyword evidence="11 13" id="KW-0067">ATP-binding</keyword>
<evidence type="ECO:0000256" key="4">
    <source>
        <dbReference type="ARBA" id="ARBA00011245"/>
    </source>
</evidence>
<dbReference type="PANTHER" id="PTHR11406">
    <property type="entry name" value="PHOSPHOGLYCERATE KINASE"/>
    <property type="match status" value="1"/>
</dbReference>
<accession>A0A099FEA8</accession>
<comment type="caution">
    <text evidence="13">Lacks conserved residue(s) required for the propagation of feature annotation.</text>
</comment>
<dbReference type="EMBL" id="JRKS01000006">
    <property type="protein sequence ID" value="KGJ08874.1"/>
    <property type="molecule type" value="Genomic_DNA"/>
</dbReference>
<reference evidence="17 18" key="1">
    <citation type="submission" date="2014-09" db="EMBL/GenBank/DDBJ databases">
        <authorList>
            <person name="McGinnis J.M."/>
            <person name="Wolfgang W.J."/>
        </authorList>
    </citation>
    <scope>NUCLEOTIDE SEQUENCE [LARGE SCALE GENOMIC DNA]</scope>
    <source>
        <strain evidence="17 18">HAMBI 3106</strain>
    </source>
</reference>
<evidence type="ECO:0000256" key="10">
    <source>
        <dbReference type="ARBA" id="ARBA00022777"/>
    </source>
</evidence>
<dbReference type="GO" id="GO:0006094">
    <property type="term" value="P:gluconeogenesis"/>
    <property type="evidence" value="ECO:0007669"/>
    <property type="project" value="TreeGrafter"/>
</dbReference>
<evidence type="ECO:0000256" key="3">
    <source>
        <dbReference type="ARBA" id="ARBA00008982"/>
    </source>
</evidence>
<comment type="subcellular location">
    <subcellularLocation>
        <location evidence="13">Cytoplasm</location>
    </subcellularLocation>
</comment>
<dbReference type="Pfam" id="PF00162">
    <property type="entry name" value="PGK"/>
    <property type="match status" value="1"/>
</dbReference>
<evidence type="ECO:0000256" key="13">
    <source>
        <dbReference type="HAMAP-Rule" id="MF_00145"/>
    </source>
</evidence>
<feature type="binding site" evidence="14">
    <location>
        <position position="152"/>
    </location>
    <ligand>
        <name>(2R)-3-phosphoglycerate</name>
        <dbReference type="ChEBI" id="CHEBI:58272"/>
    </ligand>
</feature>
<gene>
    <name evidence="13 17" type="primary">pgk</name>
    <name evidence="17" type="ORF">IC63_03455</name>
</gene>
<keyword evidence="8 13" id="KW-0808">Transferase</keyword>
<dbReference type="InterPro" id="IPR001576">
    <property type="entry name" value="Phosphoglycerate_kinase"/>
</dbReference>
<evidence type="ECO:0000256" key="16">
    <source>
        <dbReference type="RuleBase" id="RU000532"/>
    </source>
</evidence>
<evidence type="ECO:0000256" key="7">
    <source>
        <dbReference type="ARBA" id="ARBA00022490"/>
    </source>
</evidence>
<organism evidence="17 18">
    <name type="scientific">Paracoccus sphaerophysae</name>
    <dbReference type="NCBI Taxonomy" id="690417"/>
    <lineage>
        <taxon>Bacteria</taxon>
        <taxon>Pseudomonadati</taxon>
        <taxon>Pseudomonadota</taxon>
        <taxon>Alphaproteobacteria</taxon>
        <taxon>Rhodobacterales</taxon>
        <taxon>Paracoccaceae</taxon>
        <taxon>Paracoccus</taxon>
    </lineage>
</organism>
<comment type="similarity">
    <text evidence="3 13 16">Belongs to the phosphoglycerate kinase family.</text>
</comment>
<evidence type="ECO:0000256" key="1">
    <source>
        <dbReference type="ARBA" id="ARBA00000642"/>
    </source>
</evidence>
<dbReference type="Gene3D" id="3.40.50.1260">
    <property type="entry name" value="Phosphoglycerate kinase, N-terminal domain"/>
    <property type="match status" value="2"/>
</dbReference>
<comment type="caution">
    <text evidence="17">The sequence shown here is derived from an EMBL/GenBank/DDBJ whole genome shotgun (WGS) entry which is preliminary data.</text>
</comment>
<evidence type="ECO:0000256" key="6">
    <source>
        <dbReference type="ARBA" id="ARBA00016471"/>
    </source>
</evidence>
<evidence type="ECO:0000256" key="2">
    <source>
        <dbReference type="ARBA" id="ARBA00004838"/>
    </source>
</evidence>
<feature type="binding site" evidence="13">
    <location>
        <position position="152"/>
    </location>
    <ligand>
        <name>substrate</name>
    </ligand>
</feature>
<keyword evidence="7 13" id="KW-0963">Cytoplasm</keyword>
<dbReference type="STRING" id="690417.IC63_03455"/>
<dbReference type="UniPathway" id="UPA00109">
    <property type="reaction ID" value="UER00185"/>
</dbReference>
<feature type="binding site" evidence="13 15">
    <location>
        <begin position="354"/>
        <end position="357"/>
    </location>
    <ligand>
        <name>ATP</name>
        <dbReference type="ChEBI" id="CHEBI:30616"/>
    </ligand>
</feature>
<keyword evidence="18" id="KW-1185">Reference proteome</keyword>
<feature type="binding site" evidence="13">
    <location>
        <position position="37"/>
    </location>
    <ligand>
        <name>substrate</name>
    </ligand>
</feature>
<evidence type="ECO:0000313" key="17">
    <source>
        <dbReference type="EMBL" id="KGJ08874.1"/>
    </source>
</evidence>
<protein>
    <recommendedName>
        <fullName evidence="6 13">Phosphoglycerate kinase</fullName>
        <ecNumber evidence="5 13">2.7.2.3</ecNumber>
    </recommendedName>
</protein>
<feature type="binding site" evidence="13 14">
    <location>
        <begin position="60"/>
        <end position="63"/>
    </location>
    <ligand>
        <name>substrate</name>
    </ligand>
</feature>
<dbReference type="HAMAP" id="MF_00145">
    <property type="entry name" value="Phosphoglyc_kinase"/>
    <property type="match status" value="1"/>
</dbReference>
<sequence length="400" mass="41495">MARFNTIDDMDLAGKVVLTRVDVNVPVENGQVTDATRIEKIVPTVKAIQDKGGVPVLLAHFDRPKGKRVDTMSLRQILPALESALGQKVQFADEAIGGDAKRAVAGLQPGDVLLLENARFYPGEESNDATFAASLAALGQAYVNDAFSAAHRAHASTEGLGRLMPSGAGKLMEAELNALDSALGDPDRPVVAVIGGAKVSTKLDLLSNLIEKVDHLVIGGGMANTFLVAKGIEVGKSLAERDMADTAREILDKAQSTGCSIHLPVDVVVAREFKAGAPSEVVPANACPADAMILDAGPQTVAAIREVFAACRTLIWNGPLGAFEIEPFDAATNAVAQAAAQLTREGKLVSVAGGGDTVAALNKAGVADDFSFISTAGGAFLEWMEGKDLPGVAVLVAAKR</sequence>
<feature type="binding site" evidence="13 14">
    <location>
        <begin position="22"/>
        <end position="24"/>
    </location>
    <ligand>
        <name>substrate</name>
    </ligand>
</feature>
<comment type="catalytic activity">
    <reaction evidence="1 13 16">
        <text>(2R)-3-phosphoglycerate + ATP = (2R)-3-phospho-glyceroyl phosphate + ADP</text>
        <dbReference type="Rhea" id="RHEA:14801"/>
        <dbReference type="ChEBI" id="CHEBI:30616"/>
        <dbReference type="ChEBI" id="CHEBI:57604"/>
        <dbReference type="ChEBI" id="CHEBI:58272"/>
        <dbReference type="ChEBI" id="CHEBI:456216"/>
        <dbReference type="EC" id="2.7.2.3"/>
    </reaction>
</comment>
<feature type="binding site" evidence="14">
    <location>
        <position position="37"/>
    </location>
    <ligand>
        <name>(2R)-3-phosphoglycerate</name>
        <dbReference type="ChEBI" id="CHEBI:58272"/>
    </ligand>
</feature>
<dbReference type="PIRSF" id="PIRSF000724">
    <property type="entry name" value="Pgk"/>
    <property type="match status" value="1"/>
</dbReference>
<dbReference type="FunFam" id="3.40.50.1260:FF:000031">
    <property type="entry name" value="Phosphoglycerate kinase 1"/>
    <property type="match status" value="1"/>
</dbReference>
<evidence type="ECO:0000256" key="9">
    <source>
        <dbReference type="ARBA" id="ARBA00022741"/>
    </source>
</evidence>
<comment type="pathway">
    <text evidence="2 13">Carbohydrate degradation; glycolysis; pyruvate from D-glyceraldehyde 3-phosphate: step 2/5.</text>
</comment>
<dbReference type="GO" id="GO:0006096">
    <property type="term" value="P:glycolytic process"/>
    <property type="evidence" value="ECO:0007669"/>
    <property type="project" value="UniProtKB-UniRule"/>
</dbReference>
<dbReference type="EC" id="2.7.2.3" evidence="5 13"/>
<evidence type="ECO:0000256" key="8">
    <source>
        <dbReference type="ARBA" id="ARBA00022679"/>
    </source>
</evidence>
<feature type="binding site" evidence="13 15">
    <location>
        <position position="202"/>
    </location>
    <ligand>
        <name>ATP</name>
        <dbReference type="ChEBI" id="CHEBI:30616"/>
    </ligand>
</feature>
<dbReference type="GO" id="GO:0043531">
    <property type="term" value="F:ADP binding"/>
    <property type="evidence" value="ECO:0007669"/>
    <property type="project" value="TreeGrafter"/>
</dbReference>
<dbReference type="InterPro" id="IPR015824">
    <property type="entry name" value="Phosphoglycerate_kinase_N"/>
</dbReference>
<feature type="binding site" evidence="13 15">
    <location>
        <position position="324"/>
    </location>
    <ligand>
        <name>ATP</name>
        <dbReference type="ChEBI" id="CHEBI:30616"/>
    </ligand>
</feature>
<feature type="binding site" evidence="14">
    <location>
        <position position="119"/>
    </location>
    <ligand>
        <name>(2R)-3-phosphoglycerate</name>
        <dbReference type="ChEBI" id="CHEBI:58272"/>
    </ligand>
</feature>
<evidence type="ECO:0000256" key="15">
    <source>
        <dbReference type="PIRSR" id="PIRSR000724-2"/>
    </source>
</evidence>
<dbReference type="Proteomes" id="UP000029917">
    <property type="component" value="Unassembled WGS sequence"/>
</dbReference>
<dbReference type="PANTHER" id="PTHR11406:SF23">
    <property type="entry name" value="PHOSPHOGLYCERATE KINASE 1, CHLOROPLASTIC-RELATED"/>
    <property type="match status" value="1"/>
</dbReference>
<dbReference type="InterPro" id="IPR036043">
    <property type="entry name" value="Phosphoglycerate_kinase_sf"/>
</dbReference>
<evidence type="ECO:0000256" key="12">
    <source>
        <dbReference type="ARBA" id="ARBA00023152"/>
    </source>
</evidence>
<dbReference type="PRINTS" id="PR00477">
    <property type="entry name" value="PHGLYCKINASE"/>
</dbReference>
<dbReference type="GO" id="GO:0004618">
    <property type="term" value="F:phosphoglycerate kinase activity"/>
    <property type="evidence" value="ECO:0007669"/>
    <property type="project" value="UniProtKB-UniRule"/>
</dbReference>
<dbReference type="GO" id="GO:0005524">
    <property type="term" value="F:ATP binding"/>
    <property type="evidence" value="ECO:0007669"/>
    <property type="project" value="UniProtKB-KW"/>
</dbReference>
<dbReference type="AlphaFoldDB" id="A0A099FEA8"/>
<evidence type="ECO:0000313" key="18">
    <source>
        <dbReference type="Proteomes" id="UP000029917"/>
    </source>
</evidence>
<keyword evidence="10 13" id="KW-0418">Kinase</keyword>